<keyword evidence="3" id="KW-1185">Reference proteome</keyword>
<dbReference type="InterPro" id="IPR052188">
    <property type="entry name" value="Ni-pincer_cofactor_biosynth"/>
</dbReference>
<protein>
    <submittedName>
        <fullName evidence="2">ATP-dependent sacrificial sulfur transferase LarE</fullName>
    </submittedName>
</protein>
<keyword evidence="2" id="KW-0808">Transferase</keyword>
<dbReference type="Gene3D" id="3.40.50.620">
    <property type="entry name" value="HUPs"/>
    <property type="match status" value="1"/>
</dbReference>
<feature type="active site" description="Nucleophile and sulfur donor" evidence="1">
    <location>
        <position position="186"/>
    </location>
</feature>
<organism evidence="2 3">
    <name type="scientific">Senegalimassilia faecalis</name>
    <dbReference type="NCBI Taxonomy" id="2509433"/>
    <lineage>
        <taxon>Bacteria</taxon>
        <taxon>Bacillati</taxon>
        <taxon>Actinomycetota</taxon>
        <taxon>Coriobacteriia</taxon>
        <taxon>Coriobacteriales</taxon>
        <taxon>Coriobacteriaceae</taxon>
        <taxon>Senegalimassilia</taxon>
    </lineage>
</organism>
<proteinExistence type="predicted"/>
<dbReference type="PANTHER" id="PTHR43169:SF2">
    <property type="entry name" value="NAD_GMP SYNTHASE DOMAIN-CONTAINING PROTEIN"/>
    <property type="match status" value="1"/>
</dbReference>
<dbReference type="RefSeq" id="WP_129424056.1">
    <property type="nucleotide sequence ID" value="NZ_SDPW01000001.1"/>
</dbReference>
<gene>
    <name evidence="2" type="primary">larE</name>
    <name evidence="2" type="ORF">ET524_05915</name>
</gene>
<sequence>MQTQLSATPLSPEFQQKYDALASNIQQLGHLAIAFSGGVDSTLLLKVAHDALGENAVAITARAQMIPAREVQEASDFCNIEHIRHIIMDVDAFAIDGFAENPANRCYVCKTALFGCILQKAADLGFSHVAEGTNTSDLGDYRPGLKALAELSVESPLLKAGLSKADVRELSHALGLPTWNKPSYACLASRVPYGNTITAEKLSAIETAEDLLIEAGFAQVRCRAHGKLARIEVPPAQRVALMEAFTTSDLAARIRNAGFDYVSVDAEGYLSGSLNRTIE</sequence>
<reference evidence="2 3" key="1">
    <citation type="submission" date="2019-01" db="EMBL/GenBank/DDBJ databases">
        <title>Senegalimassilia sp. nov. KGMB04484 isolated human feces.</title>
        <authorList>
            <person name="Han K.-I."/>
            <person name="Kim J.-S."/>
            <person name="Lee K.C."/>
            <person name="Suh M.K."/>
            <person name="Eom M.K."/>
            <person name="Lee J.H."/>
            <person name="Park S.-H."/>
            <person name="Kang S.W."/>
            <person name="Park J.-E."/>
            <person name="Oh B.S."/>
            <person name="Yu S.Y."/>
            <person name="Choi S.-H."/>
            <person name="Lee D.H."/>
            <person name="Yoon H."/>
            <person name="Kim B.-Y."/>
            <person name="Lee J.H."/>
            <person name="Lee J.-S."/>
        </authorList>
    </citation>
    <scope>NUCLEOTIDE SEQUENCE [LARGE SCALE GENOMIC DNA]</scope>
    <source>
        <strain evidence="2 3">KGMB04484</strain>
    </source>
</reference>
<dbReference type="InterPro" id="IPR014729">
    <property type="entry name" value="Rossmann-like_a/b/a_fold"/>
</dbReference>
<dbReference type="PIRSF" id="PIRSF006661">
    <property type="entry name" value="PP-lp_UCP006661"/>
    <property type="match status" value="1"/>
</dbReference>
<dbReference type="EMBL" id="SDPW01000001">
    <property type="protein sequence ID" value="RXZ54061.1"/>
    <property type="molecule type" value="Genomic_DNA"/>
</dbReference>
<dbReference type="GO" id="GO:0016783">
    <property type="term" value="F:sulfurtransferase activity"/>
    <property type="evidence" value="ECO:0007669"/>
    <property type="project" value="InterPro"/>
</dbReference>
<comment type="caution">
    <text evidence="2">The sequence shown here is derived from an EMBL/GenBank/DDBJ whole genome shotgun (WGS) entry which is preliminary data.</text>
</comment>
<dbReference type="NCBIfam" id="TIGR00268">
    <property type="entry name" value="ATP-dependent sacrificial sulfur transferase LarE"/>
    <property type="match status" value="1"/>
</dbReference>
<dbReference type="SUPFAM" id="SSF52402">
    <property type="entry name" value="Adenine nucleotide alpha hydrolases-like"/>
    <property type="match status" value="1"/>
</dbReference>
<dbReference type="PANTHER" id="PTHR43169">
    <property type="entry name" value="EXSB FAMILY PROTEIN"/>
    <property type="match status" value="1"/>
</dbReference>
<evidence type="ECO:0000313" key="3">
    <source>
        <dbReference type="Proteomes" id="UP000293345"/>
    </source>
</evidence>
<evidence type="ECO:0000256" key="1">
    <source>
        <dbReference type="PIRSR" id="PIRSR006661-1"/>
    </source>
</evidence>
<dbReference type="CDD" id="cd01990">
    <property type="entry name" value="LarE-like"/>
    <property type="match status" value="1"/>
</dbReference>
<dbReference type="AlphaFoldDB" id="A0A4Q2K231"/>
<dbReference type="InterPro" id="IPR005232">
    <property type="entry name" value="LarE"/>
</dbReference>
<dbReference type="OrthoDB" id="9776919at2"/>
<evidence type="ECO:0000313" key="2">
    <source>
        <dbReference type="EMBL" id="RXZ54061.1"/>
    </source>
</evidence>
<accession>A0A4Q2K231</accession>
<name>A0A4Q2K231_9ACTN</name>
<dbReference type="Proteomes" id="UP000293345">
    <property type="component" value="Unassembled WGS sequence"/>
</dbReference>